<organism evidence="10 11">
    <name type="scientific">Staurois parvus</name>
    <dbReference type="NCBI Taxonomy" id="386267"/>
    <lineage>
        <taxon>Eukaryota</taxon>
        <taxon>Metazoa</taxon>
        <taxon>Chordata</taxon>
        <taxon>Craniata</taxon>
        <taxon>Vertebrata</taxon>
        <taxon>Euteleostomi</taxon>
        <taxon>Amphibia</taxon>
        <taxon>Batrachia</taxon>
        <taxon>Anura</taxon>
        <taxon>Neobatrachia</taxon>
        <taxon>Ranoidea</taxon>
        <taxon>Ranidae</taxon>
        <taxon>Staurois</taxon>
    </lineage>
</organism>
<feature type="compositionally biased region" description="Basic and acidic residues" evidence="7">
    <location>
        <begin position="163"/>
        <end position="176"/>
    </location>
</feature>
<comment type="caution">
    <text evidence="10">The sequence shown here is derived from an EMBL/GenBank/DDBJ whole genome shotgun (WGS) entry which is preliminary data.</text>
</comment>
<evidence type="ECO:0000313" key="10">
    <source>
        <dbReference type="EMBL" id="CAI9535363.1"/>
    </source>
</evidence>
<evidence type="ECO:0000256" key="3">
    <source>
        <dbReference type="ARBA" id="ARBA00022771"/>
    </source>
</evidence>
<keyword evidence="11" id="KW-1185">Reference proteome</keyword>
<dbReference type="Gene3D" id="3.30.160.60">
    <property type="entry name" value="Classic Zinc Finger"/>
    <property type="match status" value="4"/>
</dbReference>
<dbReference type="EMBL" id="CATNWA010000260">
    <property type="protein sequence ID" value="CAI9535363.1"/>
    <property type="molecule type" value="Genomic_DNA"/>
</dbReference>
<dbReference type="SMART" id="SM00355">
    <property type="entry name" value="ZnF_C2H2"/>
    <property type="match status" value="3"/>
</dbReference>
<proteinExistence type="predicted"/>
<dbReference type="PANTHER" id="PTHR23226">
    <property type="entry name" value="ZINC FINGER AND SCAN DOMAIN-CONTAINING"/>
    <property type="match status" value="1"/>
</dbReference>
<evidence type="ECO:0000259" key="8">
    <source>
        <dbReference type="PROSITE" id="PS50157"/>
    </source>
</evidence>
<evidence type="ECO:0000256" key="4">
    <source>
        <dbReference type="ARBA" id="ARBA00022833"/>
    </source>
</evidence>
<keyword evidence="5" id="KW-0238">DNA-binding</keyword>
<keyword evidence="1" id="KW-0479">Metal-binding</keyword>
<dbReference type="Pfam" id="PF00096">
    <property type="entry name" value="zf-C2H2"/>
    <property type="match status" value="3"/>
</dbReference>
<evidence type="ECO:0000256" key="7">
    <source>
        <dbReference type="SAM" id="MobiDB-lite"/>
    </source>
</evidence>
<feature type="domain" description="C2H2-type" evidence="8">
    <location>
        <begin position="269"/>
        <end position="296"/>
    </location>
</feature>
<dbReference type="PROSITE" id="PS50805">
    <property type="entry name" value="KRAB"/>
    <property type="match status" value="1"/>
</dbReference>
<feature type="compositionally biased region" description="Basic and acidic residues" evidence="7">
    <location>
        <begin position="139"/>
        <end position="152"/>
    </location>
</feature>
<evidence type="ECO:0000256" key="5">
    <source>
        <dbReference type="ARBA" id="ARBA00023125"/>
    </source>
</evidence>
<keyword evidence="4" id="KW-0862">Zinc</keyword>
<dbReference type="InterPro" id="IPR013087">
    <property type="entry name" value="Znf_C2H2_type"/>
</dbReference>
<reference evidence="10" key="1">
    <citation type="submission" date="2023-05" db="EMBL/GenBank/DDBJ databases">
        <authorList>
            <person name="Stuckert A."/>
        </authorList>
    </citation>
    <scope>NUCLEOTIDE SEQUENCE</scope>
</reference>
<keyword evidence="2" id="KW-0677">Repeat</keyword>
<evidence type="ECO:0000259" key="9">
    <source>
        <dbReference type="PROSITE" id="PS50805"/>
    </source>
</evidence>
<sequence>MTWRCASRRTNGRGYRTSRGDLYCQVMTDNYKNLTALGLSQSPPEIVLKIERGEDPCVDTGEETADNMAVNGRNEEVQMRWNHWKSASQRPAARAVSRRSLRLVRRATRSAEEGASSKKSPRREKISDGHSRNGVTQEKALHDGGSEERSDMDGAGSSPGSKTLHETDGVDQERQESSGSPQKMHTCAQCGESWSHLIDFLSHQMGNCQDRPHGCSICGKTFVKKQHLTAHRKTHTEDRPYTCNQCGRSFRQNSTLTTHLWSHAGHKPFHCTCCPKSFSRKTDLVAHVRRHTGERPYQCPYC</sequence>
<feature type="domain" description="C2H2-type" evidence="8">
    <location>
        <begin position="213"/>
        <end position="240"/>
    </location>
</feature>
<dbReference type="Proteomes" id="UP001162483">
    <property type="component" value="Unassembled WGS sequence"/>
</dbReference>
<dbReference type="SUPFAM" id="SSF57667">
    <property type="entry name" value="beta-beta-alpha zinc fingers"/>
    <property type="match status" value="3"/>
</dbReference>
<feature type="compositionally biased region" description="Low complexity" evidence="7">
    <location>
        <begin position="86"/>
        <end position="95"/>
    </location>
</feature>
<feature type="compositionally biased region" description="Basic residues" evidence="7">
    <location>
        <begin position="96"/>
        <end position="108"/>
    </location>
</feature>
<gene>
    <name evidence="10" type="ORF">SPARVUS_LOCUS849763</name>
</gene>
<dbReference type="PROSITE" id="PS50157">
    <property type="entry name" value="ZINC_FINGER_C2H2_2"/>
    <property type="match status" value="3"/>
</dbReference>
<evidence type="ECO:0000256" key="1">
    <source>
        <dbReference type="ARBA" id="ARBA00022723"/>
    </source>
</evidence>
<dbReference type="InterPro" id="IPR036236">
    <property type="entry name" value="Znf_C2H2_sf"/>
</dbReference>
<name>A0ABN9AIC9_9NEOB</name>
<dbReference type="InterPro" id="IPR001909">
    <property type="entry name" value="KRAB"/>
</dbReference>
<feature type="domain" description="C2H2-type" evidence="8">
    <location>
        <begin position="241"/>
        <end position="268"/>
    </location>
</feature>
<accession>A0ABN9AIC9</accession>
<evidence type="ECO:0000256" key="6">
    <source>
        <dbReference type="PROSITE-ProRule" id="PRU00042"/>
    </source>
</evidence>
<evidence type="ECO:0000313" key="11">
    <source>
        <dbReference type="Proteomes" id="UP001162483"/>
    </source>
</evidence>
<dbReference type="PROSITE" id="PS00028">
    <property type="entry name" value="ZINC_FINGER_C2H2_1"/>
    <property type="match status" value="3"/>
</dbReference>
<feature type="non-terminal residue" evidence="10">
    <location>
        <position position="302"/>
    </location>
</feature>
<protein>
    <submittedName>
        <fullName evidence="10">Uncharacterized protein</fullName>
    </submittedName>
</protein>
<feature type="domain" description="KRAB" evidence="9">
    <location>
        <begin position="1"/>
        <end position="69"/>
    </location>
</feature>
<keyword evidence="3 6" id="KW-0863">Zinc-finger</keyword>
<evidence type="ECO:0000256" key="2">
    <source>
        <dbReference type="ARBA" id="ARBA00022737"/>
    </source>
</evidence>
<feature type="region of interest" description="Disordered" evidence="7">
    <location>
        <begin position="84"/>
        <end position="185"/>
    </location>
</feature>